<dbReference type="GO" id="GO:0000139">
    <property type="term" value="C:Golgi membrane"/>
    <property type="evidence" value="ECO:0007669"/>
    <property type="project" value="UniProtKB-SubCell"/>
</dbReference>
<keyword evidence="13" id="KW-0325">Glycoprotein</keyword>
<evidence type="ECO:0000256" key="12">
    <source>
        <dbReference type="ARBA" id="ARBA00023136"/>
    </source>
</evidence>
<keyword evidence="14" id="KW-0464">Manganese</keyword>
<keyword evidence="9" id="KW-0735">Signal-anchor</keyword>
<evidence type="ECO:0000256" key="3">
    <source>
        <dbReference type="ARBA" id="ARBA00004840"/>
    </source>
</evidence>
<keyword evidence="12" id="KW-0472">Membrane</keyword>
<reference evidence="17" key="1">
    <citation type="submission" date="2011-05" db="EMBL/GenBank/DDBJ databases">
        <authorList>
            <person name="Richards S.R."/>
            <person name="Qu J."/>
            <person name="Jiang H."/>
            <person name="Jhangiani S.N."/>
            <person name="Agravi P."/>
            <person name="Goodspeed R."/>
            <person name="Gross S."/>
            <person name="Mandapat C."/>
            <person name="Jackson L."/>
            <person name="Mathew T."/>
            <person name="Pu L."/>
            <person name="Thornton R."/>
            <person name="Saada N."/>
            <person name="Wilczek-Boney K.B."/>
            <person name="Lee S."/>
            <person name="Kovar C."/>
            <person name="Wu Y."/>
            <person name="Scherer S.E."/>
            <person name="Worley K.C."/>
            <person name="Muzny D.M."/>
            <person name="Gibbs R."/>
        </authorList>
    </citation>
    <scope>NUCLEOTIDE SEQUENCE</scope>
    <source>
        <strain evidence="17">Brora</strain>
    </source>
</reference>
<comment type="similarity">
    <text evidence="5 15">Belongs to the glycosyltransferase 31 family.</text>
</comment>
<keyword evidence="6 15" id="KW-0328">Glycosyltransferase</keyword>
<dbReference type="PhylomeDB" id="T1JN38"/>
<dbReference type="AlphaFoldDB" id="T1JN38"/>
<keyword evidence="10" id="KW-1133">Transmembrane helix</keyword>
<evidence type="ECO:0000256" key="11">
    <source>
        <dbReference type="ARBA" id="ARBA00023034"/>
    </source>
</evidence>
<evidence type="ECO:0000256" key="1">
    <source>
        <dbReference type="ARBA" id="ARBA00001936"/>
    </source>
</evidence>
<dbReference type="eggNOG" id="KOG2288">
    <property type="taxonomic scope" value="Eukaryota"/>
</dbReference>
<comment type="cofactor">
    <cofactor evidence="1">
        <name>Mn(2+)</name>
        <dbReference type="ChEBI" id="CHEBI:29035"/>
    </cofactor>
</comment>
<evidence type="ECO:0000256" key="2">
    <source>
        <dbReference type="ARBA" id="ARBA00004323"/>
    </source>
</evidence>
<dbReference type="Pfam" id="PF01762">
    <property type="entry name" value="Galactosyl_T"/>
    <property type="match status" value="1"/>
</dbReference>
<dbReference type="EMBL" id="JH431581">
    <property type="status" value="NOT_ANNOTATED_CDS"/>
    <property type="molecule type" value="Genomic_DNA"/>
</dbReference>
<evidence type="ECO:0000256" key="7">
    <source>
        <dbReference type="ARBA" id="ARBA00022679"/>
    </source>
</evidence>
<evidence type="ECO:0000313" key="16">
    <source>
        <dbReference type="EnsemblMetazoa" id="SMAR015267-PA"/>
    </source>
</evidence>
<dbReference type="Gene3D" id="3.90.550.50">
    <property type="match status" value="1"/>
</dbReference>
<keyword evidence="11 15" id="KW-0333">Golgi apparatus</keyword>
<evidence type="ECO:0000256" key="9">
    <source>
        <dbReference type="ARBA" id="ARBA00022968"/>
    </source>
</evidence>
<dbReference type="InterPro" id="IPR002659">
    <property type="entry name" value="Glyco_trans_31"/>
</dbReference>
<dbReference type="FunFam" id="3.90.550.50:FF:000018">
    <property type="entry name" value="Hexosyltransferase"/>
    <property type="match status" value="1"/>
</dbReference>
<reference evidence="16" key="2">
    <citation type="submission" date="2015-02" db="UniProtKB">
        <authorList>
            <consortium name="EnsemblMetazoa"/>
        </authorList>
    </citation>
    <scope>IDENTIFICATION</scope>
</reference>
<dbReference type="GO" id="GO:0006024">
    <property type="term" value="P:glycosaminoglycan biosynthetic process"/>
    <property type="evidence" value="ECO:0007669"/>
    <property type="project" value="UniProtKB-ARBA"/>
</dbReference>
<dbReference type="Proteomes" id="UP000014500">
    <property type="component" value="Unassembled WGS sequence"/>
</dbReference>
<name>T1JN38_STRMM</name>
<evidence type="ECO:0000256" key="15">
    <source>
        <dbReference type="RuleBase" id="RU363063"/>
    </source>
</evidence>
<comment type="pathway">
    <text evidence="3">Glycan metabolism; chondroitin sulfate biosynthesis.</text>
</comment>
<comment type="pathway">
    <text evidence="4">Glycan metabolism; heparan sulfate biosynthesis.</text>
</comment>
<sequence length="325" mass="38263">MNKVKVTTRRMNLSKCNIVISGKYENEGDKKTFWQKYHHYFTDFTLWCFHSCDSLVCSEKNCKIILQKKTLNPAFAKPLNILTSNEIEYPLLVVLIFSSVFNMEHRDTIRQTWLKNSGIEIIHFFAIGSAKLGPSEEKTLQSENARFGDLLLLPDVVDDDSFVQLNLLFKELDSLKEKDRLYWGYFDGRASVKHQGHWKEVDWILCDHYLPYALGGGYVVSRDLVEYIYVNEKLLKLYKSEDVSLGTWLAPLDIRRIHDPRFDTEFKSRGCLNSYIVTHKQNIDEMRRKFGLFEERGKICNVELQHRFPYQYDWKVPPSKCCNRT</sequence>
<dbReference type="PANTHER" id="PTHR11214">
    <property type="entry name" value="BETA-1,3-N-ACETYLGLUCOSAMINYLTRANSFERASE"/>
    <property type="match status" value="1"/>
</dbReference>
<organism evidence="16 17">
    <name type="scientific">Strigamia maritima</name>
    <name type="common">European centipede</name>
    <name type="synonym">Geophilus maritimus</name>
    <dbReference type="NCBI Taxonomy" id="126957"/>
    <lineage>
        <taxon>Eukaryota</taxon>
        <taxon>Metazoa</taxon>
        <taxon>Ecdysozoa</taxon>
        <taxon>Arthropoda</taxon>
        <taxon>Myriapoda</taxon>
        <taxon>Chilopoda</taxon>
        <taxon>Pleurostigmophora</taxon>
        <taxon>Geophilomorpha</taxon>
        <taxon>Linotaeniidae</taxon>
        <taxon>Strigamia</taxon>
    </lineage>
</organism>
<evidence type="ECO:0000256" key="6">
    <source>
        <dbReference type="ARBA" id="ARBA00022676"/>
    </source>
</evidence>
<dbReference type="GO" id="GO:0047220">
    <property type="term" value="F:galactosylxylosylprotein 3-beta-galactosyltransferase activity"/>
    <property type="evidence" value="ECO:0007669"/>
    <property type="project" value="TreeGrafter"/>
</dbReference>
<evidence type="ECO:0000256" key="13">
    <source>
        <dbReference type="ARBA" id="ARBA00023180"/>
    </source>
</evidence>
<dbReference type="EC" id="2.4.1.-" evidence="15"/>
<dbReference type="HOGENOM" id="CLU_046589_0_0_1"/>
<evidence type="ECO:0000256" key="10">
    <source>
        <dbReference type="ARBA" id="ARBA00022989"/>
    </source>
</evidence>
<evidence type="ECO:0000313" key="17">
    <source>
        <dbReference type="Proteomes" id="UP000014500"/>
    </source>
</evidence>
<proteinExistence type="inferred from homology"/>
<keyword evidence="7" id="KW-0808">Transferase</keyword>
<comment type="subcellular location">
    <subcellularLocation>
        <location evidence="2 15">Golgi apparatus membrane</location>
        <topology evidence="2 15">Single-pass type II membrane protein</topology>
    </subcellularLocation>
</comment>
<dbReference type="STRING" id="126957.T1JN38"/>
<dbReference type="GO" id="GO:0006493">
    <property type="term" value="P:protein O-linked glycosylation"/>
    <property type="evidence" value="ECO:0007669"/>
    <property type="project" value="TreeGrafter"/>
</dbReference>
<protein>
    <recommendedName>
        <fullName evidence="15">Hexosyltransferase</fullName>
        <ecNumber evidence="15">2.4.1.-</ecNumber>
    </recommendedName>
</protein>
<dbReference type="OMA" id="LKPSHGW"/>
<evidence type="ECO:0000256" key="5">
    <source>
        <dbReference type="ARBA" id="ARBA00008661"/>
    </source>
</evidence>
<keyword evidence="17" id="KW-1185">Reference proteome</keyword>
<keyword evidence="8" id="KW-0812">Transmembrane</keyword>
<dbReference type="PANTHER" id="PTHR11214:SF3">
    <property type="entry name" value="BETA-1,3-GALACTOSYLTRANSFERASE 6"/>
    <property type="match status" value="1"/>
</dbReference>
<evidence type="ECO:0000256" key="8">
    <source>
        <dbReference type="ARBA" id="ARBA00022692"/>
    </source>
</evidence>
<evidence type="ECO:0000256" key="14">
    <source>
        <dbReference type="ARBA" id="ARBA00023211"/>
    </source>
</evidence>
<evidence type="ECO:0000256" key="4">
    <source>
        <dbReference type="ARBA" id="ARBA00005093"/>
    </source>
</evidence>
<dbReference type="EnsemblMetazoa" id="SMAR015267-RA">
    <property type="protein sequence ID" value="SMAR015267-PA"/>
    <property type="gene ID" value="SMAR015267"/>
</dbReference>
<accession>T1JN38</accession>